<dbReference type="RefSeq" id="XP_026675818.1">
    <property type="nucleotide sequence ID" value="XM_026820017.1"/>
</dbReference>
<dbReference type="PaxDb" id="121845-A0A3Q0IME5"/>
<evidence type="ECO:0000313" key="2">
    <source>
        <dbReference type="RefSeq" id="XP_026675818.1"/>
    </source>
</evidence>
<reference evidence="2" key="1">
    <citation type="submission" date="2025-08" db="UniProtKB">
        <authorList>
            <consortium name="RefSeq"/>
        </authorList>
    </citation>
    <scope>IDENTIFICATION</scope>
</reference>
<dbReference type="KEGG" id="dci:103524666"/>
<dbReference type="GeneID" id="103524666"/>
<protein>
    <submittedName>
        <fullName evidence="2">Uncharacterized protein LOC103524666</fullName>
    </submittedName>
</protein>
<gene>
    <name evidence="2" type="primary">LOC103524666</name>
</gene>
<keyword evidence="1" id="KW-1185">Reference proteome</keyword>
<accession>A0A3Q0IME5</accession>
<name>A0A3Q0IME5_DIACI</name>
<organism evidence="1 2">
    <name type="scientific">Diaphorina citri</name>
    <name type="common">Asian citrus psyllid</name>
    <dbReference type="NCBI Taxonomy" id="121845"/>
    <lineage>
        <taxon>Eukaryota</taxon>
        <taxon>Metazoa</taxon>
        <taxon>Ecdysozoa</taxon>
        <taxon>Arthropoda</taxon>
        <taxon>Hexapoda</taxon>
        <taxon>Insecta</taxon>
        <taxon>Pterygota</taxon>
        <taxon>Neoptera</taxon>
        <taxon>Paraneoptera</taxon>
        <taxon>Hemiptera</taxon>
        <taxon>Sternorrhyncha</taxon>
        <taxon>Psylloidea</taxon>
        <taxon>Psyllidae</taxon>
        <taxon>Diaphorininae</taxon>
        <taxon>Diaphorina</taxon>
    </lineage>
</organism>
<dbReference type="AlphaFoldDB" id="A0A3Q0IME5"/>
<proteinExistence type="predicted"/>
<sequence>MKNIELLELKYMKAVWNFTELLHRSIPSSSHQVYNSIFDLWSSMVISSPAHNIPEDPDDM</sequence>
<evidence type="ECO:0000313" key="1">
    <source>
        <dbReference type="Proteomes" id="UP000079169"/>
    </source>
</evidence>
<dbReference type="Proteomes" id="UP000079169">
    <property type="component" value="Unplaced"/>
</dbReference>